<dbReference type="InterPro" id="IPR014044">
    <property type="entry name" value="CAP_dom"/>
</dbReference>
<reference evidence="3" key="1">
    <citation type="journal article" date="2014" name="Int. J. Syst. Evol. Microbiol.">
        <title>Complete genome sequence of Corynebacterium casei LMG S-19264T (=DSM 44701T), isolated from a smear-ripened cheese.</title>
        <authorList>
            <consortium name="US DOE Joint Genome Institute (JGI-PGF)"/>
            <person name="Walter F."/>
            <person name="Albersmeier A."/>
            <person name="Kalinowski J."/>
            <person name="Ruckert C."/>
        </authorList>
    </citation>
    <scope>NUCLEOTIDE SEQUENCE</scope>
    <source>
        <strain evidence="3">CGMCC 1.12777</strain>
    </source>
</reference>
<evidence type="ECO:0000259" key="2">
    <source>
        <dbReference type="Pfam" id="PF00188"/>
    </source>
</evidence>
<name>A0A8J2ZTE4_9BACL</name>
<keyword evidence="1" id="KW-0732">Signal</keyword>
<evidence type="ECO:0000313" key="4">
    <source>
        <dbReference type="Proteomes" id="UP000656813"/>
    </source>
</evidence>
<organism evidence="3 4">
    <name type="scientific">Pullulanibacillus pueri</name>
    <dbReference type="NCBI Taxonomy" id="1437324"/>
    <lineage>
        <taxon>Bacteria</taxon>
        <taxon>Bacillati</taxon>
        <taxon>Bacillota</taxon>
        <taxon>Bacilli</taxon>
        <taxon>Bacillales</taxon>
        <taxon>Sporolactobacillaceae</taxon>
        <taxon>Pullulanibacillus</taxon>
    </lineage>
</organism>
<feature type="signal peptide" evidence="1">
    <location>
        <begin position="1"/>
        <end position="24"/>
    </location>
</feature>
<dbReference type="PANTHER" id="PTHR31157">
    <property type="entry name" value="SCP DOMAIN-CONTAINING PROTEIN"/>
    <property type="match status" value="1"/>
</dbReference>
<protein>
    <recommendedName>
        <fullName evidence="2">SCP domain-containing protein</fullName>
    </recommendedName>
</protein>
<feature type="chain" id="PRO_5035253594" description="SCP domain-containing protein" evidence="1">
    <location>
        <begin position="25"/>
        <end position="82"/>
    </location>
</feature>
<dbReference type="SUPFAM" id="SSF55797">
    <property type="entry name" value="PR-1-like"/>
    <property type="match status" value="1"/>
</dbReference>
<sequence length="82" mass="8966">MKKALTSGLVAFLLLIGIGTQALGQTFEEQVASLVNQERSKQGLNALTYNTALAKMAEDKAKDMYNKNYFSHPLPPMAHPSI</sequence>
<feature type="domain" description="SCP" evidence="2">
    <location>
        <begin position="33"/>
        <end position="73"/>
    </location>
</feature>
<proteinExistence type="predicted"/>
<reference evidence="3" key="2">
    <citation type="submission" date="2020-09" db="EMBL/GenBank/DDBJ databases">
        <authorList>
            <person name="Sun Q."/>
            <person name="Zhou Y."/>
        </authorList>
    </citation>
    <scope>NUCLEOTIDE SEQUENCE</scope>
    <source>
        <strain evidence="3">CGMCC 1.12777</strain>
    </source>
</reference>
<dbReference type="Pfam" id="PF00188">
    <property type="entry name" value="CAP"/>
    <property type="match status" value="1"/>
</dbReference>
<comment type="caution">
    <text evidence="3">The sequence shown here is derived from an EMBL/GenBank/DDBJ whole genome shotgun (WGS) entry which is preliminary data.</text>
</comment>
<keyword evidence="4" id="KW-1185">Reference proteome</keyword>
<dbReference type="CDD" id="cd05379">
    <property type="entry name" value="CAP_bacterial"/>
    <property type="match status" value="1"/>
</dbReference>
<dbReference type="InterPro" id="IPR035940">
    <property type="entry name" value="CAP_sf"/>
</dbReference>
<gene>
    <name evidence="3" type="ORF">GCM10007096_08190</name>
</gene>
<dbReference type="PANTHER" id="PTHR31157:SF1">
    <property type="entry name" value="SCP DOMAIN-CONTAINING PROTEIN"/>
    <property type="match status" value="1"/>
</dbReference>
<accession>A0A8J2ZTE4</accession>
<dbReference type="EMBL" id="BMFV01000004">
    <property type="protein sequence ID" value="GGH76977.1"/>
    <property type="molecule type" value="Genomic_DNA"/>
</dbReference>
<evidence type="ECO:0000313" key="3">
    <source>
        <dbReference type="EMBL" id="GGH76977.1"/>
    </source>
</evidence>
<evidence type="ECO:0000256" key="1">
    <source>
        <dbReference type="SAM" id="SignalP"/>
    </source>
</evidence>
<dbReference type="Gene3D" id="3.40.33.10">
    <property type="entry name" value="CAP"/>
    <property type="match status" value="1"/>
</dbReference>
<dbReference type="Proteomes" id="UP000656813">
    <property type="component" value="Unassembled WGS sequence"/>
</dbReference>
<dbReference type="AlphaFoldDB" id="A0A8J2ZTE4"/>